<evidence type="ECO:0000313" key="1">
    <source>
        <dbReference type="EMBL" id="MCI23206.1"/>
    </source>
</evidence>
<sequence length="51" mass="5842">MSGSEEEKKDVKQIVDEFNVAAEPEEDPKERMVKASLMRSGRNMKILLDMT</sequence>
<dbReference type="EMBL" id="LXQA010134743">
    <property type="protein sequence ID" value="MCI23206.1"/>
    <property type="molecule type" value="Genomic_DNA"/>
</dbReference>
<dbReference type="AlphaFoldDB" id="A0A392QI35"/>
<protein>
    <submittedName>
        <fullName evidence="1">Uncharacterized protein</fullName>
    </submittedName>
</protein>
<accession>A0A392QI35</accession>
<keyword evidence="2" id="KW-1185">Reference proteome</keyword>
<proteinExistence type="predicted"/>
<evidence type="ECO:0000313" key="2">
    <source>
        <dbReference type="Proteomes" id="UP000265520"/>
    </source>
</evidence>
<organism evidence="1 2">
    <name type="scientific">Trifolium medium</name>
    <dbReference type="NCBI Taxonomy" id="97028"/>
    <lineage>
        <taxon>Eukaryota</taxon>
        <taxon>Viridiplantae</taxon>
        <taxon>Streptophyta</taxon>
        <taxon>Embryophyta</taxon>
        <taxon>Tracheophyta</taxon>
        <taxon>Spermatophyta</taxon>
        <taxon>Magnoliopsida</taxon>
        <taxon>eudicotyledons</taxon>
        <taxon>Gunneridae</taxon>
        <taxon>Pentapetalae</taxon>
        <taxon>rosids</taxon>
        <taxon>fabids</taxon>
        <taxon>Fabales</taxon>
        <taxon>Fabaceae</taxon>
        <taxon>Papilionoideae</taxon>
        <taxon>50 kb inversion clade</taxon>
        <taxon>NPAAA clade</taxon>
        <taxon>Hologalegina</taxon>
        <taxon>IRL clade</taxon>
        <taxon>Trifolieae</taxon>
        <taxon>Trifolium</taxon>
    </lineage>
</organism>
<dbReference type="Proteomes" id="UP000265520">
    <property type="component" value="Unassembled WGS sequence"/>
</dbReference>
<reference evidence="1 2" key="1">
    <citation type="journal article" date="2018" name="Front. Plant Sci.">
        <title>Red Clover (Trifolium pratense) and Zigzag Clover (T. medium) - A Picture of Genomic Similarities and Differences.</title>
        <authorList>
            <person name="Dluhosova J."/>
            <person name="Istvanek J."/>
            <person name="Nedelnik J."/>
            <person name="Repkova J."/>
        </authorList>
    </citation>
    <scope>NUCLEOTIDE SEQUENCE [LARGE SCALE GENOMIC DNA]</scope>
    <source>
        <strain evidence="2">cv. 10/8</strain>
        <tissue evidence="1">Leaf</tissue>
    </source>
</reference>
<name>A0A392QI35_9FABA</name>
<comment type="caution">
    <text evidence="1">The sequence shown here is derived from an EMBL/GenBank/DDBJ whole genome shotgun (WGS) entry which is preliminary data.</text>
</comment>